<organism evidence="1 2">
    <name type="scientific">Nelumbo nucifera</name>
    <name type="common">Sacred lotus</name>
    <dbReference type="NCBI Taxonomy" id="4432"/>
    <lineage>
        <taxon>Eukaryota</taxon>
        <taxon>Viridiplantae</taxon>
        <taxon>Streptophyta</taxon>
        <taxon>Embryophyta</taxon>
        <taxon>Tracheophyta</taxon>
        <taxon>Spermatophyta</taxon>
        <taxon>Magnoliopsida</taxon>
        <taxon>Proteales</taxon>
        <taxon>Nelumbonaceae</taxon>
        <taxon>Nelumbo</taxon>
    </lineage>
</organism>
<dbReference type="AlphaFoldDB" id="A0A822Z909"/>
<proteinExistence type="predicted"/>
<sequence>MRKPFCWDEKEDREKEELEKCLDSFFFLTICPPLSMLEFRRGGEGSSGFALAGDKSTVRFE</sequence>
<name>A0A822Z909_NELNU</name>
<dbReference type="Proteomes" id="UP000607653">
    <property type="component" value="Unassembled WGS sequence"/>
</dbReference>
<comment type="caution">
    <text evidence="1">The sequence shown here is derived from an EMBL/GenBank/DDBJ whole genome shotgun (WGS) entry which is preliminary data.</text>
</comment>
<gene>
    <name evidence="1" type="ORF">HUJ06_014524</name>
</gene>
<dbReference type="EMBL" id="DUZY01000005">
    <property type="protein sequence ID" value="DAD40201.1"/>
    <property type="molecule type" value="Genomic_DNA"/>
</dbReference>
<protein>
    <submittedName>
        <fullName evidence="1">Uncharacterized protein</fullName>
    </submittedName>
</protein>
<reference evidence="1 2" key="1">
    <citation type="journal article" date="2020" name="Mol. Biol. Evol.">
        <title>Distinct Expression and Methylation Patterns for Genes with Different Fates following a Single Whole-Genome Duplication in Flowering Plants.</title>
        <authorList>
            <person name="Shi T."/>
            <person name="Rahmani R.S."/>
            <person name="Gugger P.F."/>
            <person name="Wang M."/>
            <person name="Li H."/>
            <person name="Zhang Y."/>
            <person name="Li Z."/>
            <person name="Wang Q."/>
            <person name="Van de Peer Y."/>
            <person name="Marchal K."/>
            <person name="Chen J."/>
        </authorList>
    </citation>
    <scope>NUCLEOTIDE SEQUENCE [LARGE SCALE GENOMIC DNA]</scope>
    <source>
        <tissue evidence="1">Leaf</tissue>
    </source>
</reference>
<evidence type="ECO:0000313" key="1">
    <source>
        <dbReference type="EMBL" id="DAD40201.1"/>
    </source>
</evidence>
<keyword evidence="2" id="KW-1185">Reference proteome</keyword>
<accession>A0A822Z909</accession>
<evidence type="ECO:0000313" key="2">
    <source>
        <dbReference type="Proteomes" id="UP000607653"/>
    </source>
</evidence>